<protein>
    <submittedName>
        <fullName evidence="2">Uncharacterized protein</fullName>
    </submittedName>
</protein>
<comment type="caution">
    <text evidence="2">The sequence shown here is derived from an EMBL/GenBank/DDBJ whole genome shotgun (WGS) entry which is preliminary data.</text>
</comment>
<feature type="region of interest" description="Disordered" evidence="1">
    <location>
        <begin position="77"/>
        <end position="96"/>
    </location>
</feature>
<dbReference type="OrthoDB" id="10355780at2759"/>
<reference evidence="2" key="1">
    <citation type="submission" date="2018-11" db="EMBL/GenBank/DDBJ databases">
        <authorList>
            <person name="Alioto T."/>
            <person name="Alioto T."/>
        </authorList>
    </citation>
    <scope>NUCLEOTIDE SEQUENCE</scope>
</reference>
<accession>A0A8B6HA47</accession>
<evidence type="ECO:0000256" key="1">
    <source>
        <dbReference type="SAM" id="MobiDB-lite"/>
    </source>
</evidence>
<dbReference type="AlphaFoldDB" id="A0A8B6HA47"/>
<feature type="region of interest" description="Disordered" evidence="1">
    <location>
        <begin position="1"/>
        <end position="31"/>
    </location>
</feature>
<keyword evidence="3" id="KW-1185">Reference proteome</keyword>
<evidence type="ECO:0000313" key="2">
    <source>
        <dbReference type="EMBL" id="VDI76382.1"/>
    </source>
</evidence>
<name>A0A8B6HA47_MYTGA</name>
<dbReference type="EMBL" id="UYJE01009746">
    <property type="protein sequence ID" value="VDI76382.1"/>
    <property type="molecule type" value="Genomic_DNA"/>
</dbReference>
<evidence type="ECO:0000313" key="3">
    <source>
        <dbReference type="Proteomes" id="UP000596742"/>
    </source>
</evidence>
<organism evidence="2 3">
    <name type="scientific">Mytilus galloprovincialis</name>
    <name type="common">Mediterranean mussel</name>
    <dbReference type="NCBI Taxonomy" id="29158"/>
    <lineage>
        <taxon>Eukaryota</taxon>
        <taxon>Metazoa</taxon>
        <taxon>Spiralia</taxon>
        <taxon>Lophotrochozoa</taxon>
        <taxon>Mollusca</taxon>
        <taxon>Bivalvia</taxon>
        <taxon>Autobranchia</taxon>
        <taxon>Pteriomorphia</taxon>
        <taxon>Mytilida</taxon>
        <taxon>Mytiloidea</taxon>
        <taxon>Mytilidae</taxon>
        <taxon>Mytilinae</taxon>
        <taxon>Mytilus</taxon>
    </lineage>
</organism>
<sequence>MQSDMQRGHIARSATTKHANDNHTRVHSPCYKNESRLTPTISVENFCSDETYKSRPESRNSISSISSEPDYLTIQEILKSKDRRSKSADTYPRKSVHSKQTVDMSCLRKVSSENILSSIDNSKECRCTCSSAGGLVNTGVSGSQLVSFYSLWRNNQKRTLGKKLEIPSYMKRKSDYRECGCKTRLYEKKCSEDKSEKCCCHDV</sequence>
<proteinExistence type="predicted"/>
<dbReference type="Proteomes" id="UP000596742">
    <property type="component" value="Unassembled WGS sequence"/>
</dbReference>
<gene>
    <name evidence="2" type="ORF">MGAL_10B087010</name>
</gene>